<feature type="region of interest" description="Disordered" evidence="1">
    <location>
        <begin position="650"/>
        <end position="671"/>
    </location>
</feature>
<feature type="region of interest" description="Disordered" evidence="1">
    <location>
        <begin position="65"/>
        <end position="155"/>
    </location>
</feature>
<dbReference type="GO" id="GO:0038203">
    <property type="term" value="P:TORC2 signaling"/>
    <property type="evidence" value="ECO:0007669"/>
    <property type="project" value="TreeGrafter"/>
</dbReference>
<feature type="region of interest" description="Disordered" evidence="1">
    <location>
        <begin position="165"/>
        <end position="184"/>
    </location>
</feature>
<dbReference type="EMBL" id="OB660875">
    <property type="protein sequence ID" value="CAD7226613.1"/>
    <property type="molecule type" value="Genomic_DNA"/>
</dbReference>
<dbReference type="PANTHER" id="PTHR13298">
    <property type="entry name" value="CYTOSOLIC REGULATOR PIANISSIMO"/>
    <property type="match status" value="1"/>
</dbReference>
<evidence type="ECO:0000313" key="2">
    <source>
        <dbReference type="EMBL" id="CAD7226613.1"/>
    </source>
</evidence>
<feature type="region of interest" description="Disordered" evidence="1">
    <location>
        <begin position="491"/>
        <end position="535"/>
    </location>
</feature>
<dbReference type="GO" id="GO:0031932">
    <property type="term" value="C:TORC2 complex"/>
    <property type="evidence" value="ECO:0007669"/>
    <property type="project" value="InterPro"/>
</dbReference>
<sequence length="1036" mass="112547">MLSGFNQMLSGSTQMLSGSTQMLSGFTQMLSGFNQMLSGFNQMLPGFKSSTLPLPSVNPAIVTPPSLKAPSLDQSPSPSSQPSTSTGRLSSAIRSFVRGVSSAHSSPATTKRSTGAFSFISGGPSRERGSSAGFWPSAHPRKTNSATWSTDSESSDVLTATDLAWSPPEGMEVDPKGSIGPLSSLDEELDLFGEMGWEEWSSSDPNLVGPLPPQRRSGLSGSSVDGGPPLKTTKKKLLRQLWRMRRPPSSEDEEAVEEAAEELEELDTSSDGIFLPCYHHDSNDNVTTCAERSQKKIRVKKEPLLPFSSQLEGDESCDEEEIVKDPTNAAISRIFPSDRVIGICLPKDLSVLVRRTREEVPEVEPYPPPSLAPLLEALNVAKPASISGVTEVIADDSDAIPTGADPTSLMTTVTTAPTGTTQTKTTAEAKGKLVADLGLEFHCREHCLSDDHSAFEDPMKSLVAGRSLSPSAKLPSTPSISPSPSISSAVSSACVGAEAEEEKPTQRSQLTTQTSHSSRSRRGTTPAADGMHEEDATGRCRIRTEILRLIANMSCSIACKLIEQRLLGLKRKFPTTLGELCLYSDVCVLLSKVHLRLNSRKFVQELLQDVRFSCLLEKPREMFGVNVLPEEPTSPTSQGHSKAGILEGAVGGTETDVPGNADSSPEHEFSQSDVGKTLGMMFGKTKAPASRDQHPVHLTQEGVPSRSVSPAKKQIPNDDKETVPITTAWIWSSVVRPGGADRMARFRRIFLPGKPSGKTVHEIDEVWETSLIFMDAAVSMMAVGVDIESMQTAPWVSAVPLRLGLDIALESTCRSGGRGDLRRWLEEETTGAQFQELWSLIKKNNVFESSMCWGFLEIFLNAACNRRDVDLVPIAQEVFPLHFKATATGKGLSIETVHRMLLLCPMYLEALVFRVLEDPNPENCRLLSLCNTESVANDPALRGRLLFCAAKIFIAIVHEFPHFTSVFVRFINSCDPIAFPQFLQPLVAALLTTQEKEIVAQLHVLFRSQSDLFIKSSLVSQMVPSVRIVIGFGKVN</sequence>
<organism evidence="2">
    <name type="scientific">Cyprideis torosa</name>
    <dbReference type="NCBI Taxonomy" id="163714"/>
    <lineage>
        <taxon>Eukaryota</taxon>
        <taxon>Metazoa</taxon>
        <taxon>Ecdysozoa</taxon>
        <taxon>Arthropoda</taxon>
        <taxon>Crustacea</taxon>
        <taxon>Oligostraca</taxon>
        <taxon>Ostracoda</taxon>
        <taxon>Podocopa</taxon>
        <taxon>Podocopida</taxon>
        <taxon>Cytherocopina</taxon>
        <taxon>Cytheroidea</taxon>
        <taxon>Cytherideidae</taxon>
        <taxon>Cyprideis</taxon>
    </lineage>
</organism>
<feature type="compositionally biased region" description="Polar residues" evidence="1">
    <location>
        <begin position="102"/>
        <end position="116"/>
    </location>
</feature>
<accession>A0A7R8W7Y1</accession>
<proteinExistence type="predicted"/>
<protein>
    <submittedName>
        <fullName evidence="2">Uncharacterized protein</fullName>
    </submittedName>
</protein>
<dbReference type="GO" id="GO:0051897">
    <property type="term" value="P:positive regulation of phosphatidylinositol 3-kinase/protein kinase B signal transduction"/>
    <property type="evidence" value="ECO:0007669"/>
    <property type="project" value="TreeGrafter"/>
</dbReference>
<name>A0A7R8W7Y1_9CRUS</name>
<gene>
    <name evidence="2" type="ORF">CTOB1V02_LOCUS4530</name>
</gene>
<dbReference type="GO" id="GO:0043539">
    <property type="term" value="F:protein serine/threonine kinase activator activity"/>
    <property type="evidence" value="ECO:0007669"/>
    <property type="project" value="TreeGrafter"/>
</dbReference>
<feature type="compositionally biased region" description="Low complexity" evidence="1">
    <location>
        <begin position="74"/>
        <end position="86"/>
    </location>
</feature>
<dbReference type="AlphaFoldDB" id="A0A7R8W7Y1"/>
<dbReference type="PANTHER" id="PTHR13298:SF11">
    <property type="entry name" value="RAPAMYCIN-INSENSITIVE COMPANION OF MTOR"/>
    <property type="match status" value="1"/>
</dbReference>
<reference evidence="2" key="1">
    <citation type="submission" date="2020-11" db="EMBL/GenBank/DDBJ databases">
        <authorList>
            <person name="Tran Van P."/>
        </authorList>
    </citation>
    <scope>NUCLEOTIDE SEQUENCE</scope>
</reference>
<dbReference type="InterPro" id="IPR028268">
    <property type="entry name" value="Pianissimo_fam"/>
</dbReference>
<feature type="compositionally biased region" description="Low complexity" evidence="1">
    <location>
        <begin position="506"/>
        <end position="517"/>
    </location>
</feature>
<feature type="region of interest" description="Disordered" evidence="1">
    <location>
        <begin position="200"/>
        <end position="232"/>
    </location>
</feature>
<evidence type="ECO:0000256" key="1">
    <source>
        <dbReference type="SAM" id="MobiDB-lite"/>
    </source>
</evidence>
<dbReference type="OrthoDB" id="271111at2759"/>
<feature type="compositionally biased region" description="Polar residues" evidence="1">
    <location>
        <begin position="143"/>
        <end position="155"/>
    </location>
</feature>